<evidence type="ECO:0000313" key="6">
    <source>
        <dbReference type="Proteomes" id="UP001501736"/>
    </source>
</evidence>
<dbReference type="Gene3D" id="1.20.200.10">
    <property type="entry name" value="Fumarase/aspartase (Central domain)"/>
    <property type="match status" value="1"/>
</dbReference>
<dbReference type="Pfam" id="PF00206">
    <property type="entry name" value="Lyase_1"/>
    <property type="match status" value="1"/>
</dbReference>
<dbReference type="PANTHER" id="PTHR43172:SF2">
    <property type="entry name" value="ADENYLOSUCCINATE LYASE C-TERMINAL DOMAIN-CONTAINING PROTEIN"/>
    <property type="match status" value="1"/>
</dbReference>
<dbReference type="InterPro" id="IPR022761">
    <property type="entry name" value="Fumarate_lyase_N"/>
</dbReference>
<dbReference type="InterPro" id="IPR008948">
    <property type="entry name" value="L-Aspartase-like"/>
</dbReference>
<dbReference type="Gene3D" id="1.10.275.10">
    <property type="entry name" value="Fumarase/aspartase (N-terminal domain)"/>
    <property type="match status" value="1"/>
</dbReference>
<evidence type="ECO:0000256" key="2">
    <source>
        <dbReference type="ARBA" id="ARBA00034772"/>
    </source>
</evidence>
<dbReference type="GO" id="GO:0016829">
    <property type="term" value="F:lyase activity"/>
    <property type="evidence" value="ECO:0007669"/>
    <property type="project" value="UniProtKB-KW"/>
</dbReference>
<comment type="caution">
    <text evidence="5">The sequence shown here is derived from an EMBL/GenBank/DDBJ whole genome shotgun (WGS) entry which is preliminary data.</text>
</comment>
<keyword evidence="6" id="KW-1185">Reference proteome</keyword>
<name>A0ABP6RBI0_9MICC</name>
<dbReference type="InterPro" id="IPR020557">
    <property type="entry name" value="Fumarate_lyase_CS"/>
</dbReference>
<feature type="region of interest" description="Disordered" evidence="3">
    <location>
        <begin position="1"/>
        <end position="31"/>
    </location>
</feature>
<reference evidence="6" key="1">
    <citation type="journal article" date="2019" name="Int. J. Syst. Evol. Microbiol.">
        <title>The Global Catalogue of Microorganisms (GCM) 10K type strain sequencing project: providing services to taxonomists for standard genome sequencing and annotation.</title>
        <authorList>
            <consortium name="The Broad Institute Genomics Platform"/>
            <consortium name="The Broad Institute Genome Sequencing Center for Infectious Disease"/>
            <person name="Wu L."/>
            <person name="Ma J."/>
        </authorList>
    </citation>
    <scope>NUCLEOTIDE SEQUENCE [LARGE SCALE GENOMIC DNA]</scope>
    <source>
        <strain evidence="6">JCM 11483</strain>
    </source>
</reference>
<accession>A0ABP6RBI0</accession>
<evidence type="ECO:0000256" key="3">
    <source>
        <dbReference type="SAM" id="MobiDB-lite"/>
    </source>
</evidence>
<dbReference type="PANTHER" id="PTHR43172">
    <property type="entry name" value="ADENYLOSUCCINATE LYASE"/>
    <property type="match status" value="1"/>
</dbReference>
<feature type="domain" description="Fumarate lyase N-terminal" evidence="4">
    <location>
        <begin position="114"/>
        <end position="329"/>
    </location>
</feature>
<dbReference type="InterPro" id="IPR024083">
    <property type="entry name" value="Fumarase/histidase_N"/>
</dbReference>
<dbReference type="Gene3D" id="1.10.40.30">
    <property type="entry name" value="Fumarase/aspartase (C-terminal domain)"/>
    <property type="match status" value="1"/>
</dbReference>
<organism evidence="5 6">
    <name type="scientific">Nesterenkonia halobia</name>
    <dbReference type="NCBI Taxonomy" id="37922"/>
    <lineage>
        <taxon>Bacteria</taxon>
        <taxon>Bacillati</taxon>
        <taxon>Actinomycetota</taxon>
        <taxon>Actinomycetes</taxon>
        <taxon>Micrococcales</taxon>
        <taxon>Micrococcaceae</taxon>
        <taxon>Nesterenkonia</taxon>
    </lineage>
</organism>
<comment type="similarity">
    <text evidence="2">Belongs to the class-II fumarase/aspartase family.</text>
</comment>
<dbReference type="PRINTS" id="PR00149">
    <property type="entry name" value="FUMRATELYASE"/>
</dbReference>
<dbReference type="SUPFAM" id="SSF48557">
    <property type="entry name" value="L-aspartase-like"/>
    <property type="match status" value="1"/>
</dbReference>
<feature type="region of interest" description="Disordered" evidence="3">
    <location>
        <begin position="494"/>
        <end position="526"/>
    </location>
</feature>
<proteinExistence type="inferred from homology"/>
<evidence type="ECO:0000256" key="1">
    <source>
        <dbReference type="ARBA" id="ARBA00023239"/>
    </source>
</evidence>
<dbReference type="PROSITE" id="PS00163">
    <property type="entry name" value="FUMARATE_LYASES"/>
    <property type="match status" value="1"/>
</dbReference>
<dbReference type="InterPro" id="IPR000362">
    <property type="entry name" value="Fumarate_lyase_fam"/>
</dbReference>
<dbReference type="RefSeq" id="WP_344718510.1">
    <property type="nucleotide sequence ID" value="NZ_BAAAYG010000003.1"/>
</dbReference>
<keyword evidence="1 5" id="KW-0456">Lyase</keyword>
<evidence type="ECO:0000313" key="5">
    <source>
        <dbReference type="EMBL" id="GAA3282027.1"/>
    </source>
</evidence>
<sequence>MSTSHASVSGTGTGTGTGTPDVGLLRPASAGSPAAAQAGDAAVLQAMLDVEAAWAQVLGEQGVIDPADAAAVARRARAEDFDLAGLAAASRSGGNPVIPLLAELRARLRADGASRAAETLHLAATSQDVLDTALLLVARRTTAALRTDLHRAAAALDELAGAHRDTLCVARSLTQHALPTVFGLRAAQWLRSLAETAEALDAVTAELPLQWGGAAGTQAALTDRLAGAAPATAPATGVAVEDLVDALAERLGLRAPSAPWHTARAPITRLGSALAEVTAATGTMAADVLQLARPEIAEVREPAGAGRGGSSAMPQKRNPVLSVLLRETALEAPHHLARLVSAAGAAVDERPDGAWHAEWTALQQLLQATAGAAAQVAELAEGMTVDAAAMRANVALTGEGLLGERLVPALAELLDGGREEASALIRESAGADDADSAHGALRDLVRRRASADRLEQAGLDAAGLDTLLDRLLDPADYLGRAPEMVDRLRAEAAQRLRGAAPAATPTAAPDAAPDSVPGSDRPQEDL</sequence>
<dbReference type="EMBL" id="BAAAYG010000003">
    <property type="protein sequence ID" value="GAA3282027.1"/>
    <property type="molecule type" value="Genomic_DNA"/>
</dbReference>
<protein>
    <submittedName>
        <fullName evidence="5">Lyase family protein</fullName>
    </submittedName>
</protein>
<feature type="compositionally biased region" description="Low complexity" evidence="3">
    <location>
        <begin position="495"/>
        <end position="514"/>
    </location>
</feature>
<gene>
    <name evidence="5" type="ORF">GCM10020260_08430</name>
</gene>
<evidence type="ECO:0000259" key="4">
    <source>
        <dbReference type="Pfam" id="PF00206"/>
    </source>
</evidence>
<dbReference type="Proteomes" id="UP001501736">
    <property type="component" value="Unassembled WGS sequence"/>
</dbReference>